<dbReference type="Gramene" id="Pp3c1_32770V3.2">
    <property type="protein sequence ID" value="Pp3c1_32770V3.2"/>
    <property type="gene ID" value="Pp3c1_32770"/>
</dbReference>
<protein>
    <recommendedName>
        <fullName evidence="3">RING-type E3 ubiquitin transferase</fullName>
        <ecNumber evidence="3">2.3.2.27</ecNumber>
    </recommendedName>
</protein>
<dbReference type="AlphaFoldDB" id="A0A2K1LAN8"/>
<feature type="compositionally biased region" description="Basic and acidic residues" evidence="6">
    <location>
        <begin position="360"/>
        <end position="369"/>
    </location>
</feature>
<dbReference type="GO" id="GO:0016567">
    <property type="term" value="P:protein ubiquitination"/>
    <property type="evidence" value="ECO:0007669"/>
    <property type="project" value="UniProtKB-UniPathway"/>
</dbReference>
<feature type="compositionally biased region" description="Polar residues" evidence="6">
    <location>
        <begin position="176"/>
        <end position="185"/>
    </location>
</feature>
<feature type="repeat" description="ARM" evidence="5">
    <location>
        <begin position="460"/>
        <end position="497"/>
    </location>
</feature>
<feature type="region of interest" description="Disordered" evidence="6">
    <location>
        <begin position="176"/>
        <end position="371"/>
    </location>
</feature>
<comment type="catalytic activity">
    <reaction evidence="1">
        <text>S-ubiquitinyl-[E2 ubiquitin-conjugating enzyme]-L-cysteine + [acceptor protein]-L-lysine = [E2 ubiquitin-conjugating enzyme]-L-cysteine + N(6)-ubiquitinyl-[acceptor protein]-L-lysine.</text>
        <dbReference type="EC" id="2.3.2.27"/>
    </reaction>
</comment>
<dbReference type="STRING" id="3218.A0A2K1LAN8"/>
<keyword evidence="10" id="KW-1185">Reference proteome</keyword>
<sequence length="718" mass="77570">MYRMHLGRKKSKDAKKEENGEASTADETGGGALDSSSPSGSGITPGSSPRIANGAHGEGMADSPKKSSWSFLHKSRKSGKNFPTEFLCPISKSLMAEPVIVASGISYERQCIQIWFQQGNRHCFKTGQILDHFNLTPNQNLLSTIQTWCGKHKISKPQIPTLEHATQLVESCTRTTFVSDGSDPSTPAIVVDSRPGFNSVEPRPGFGDEDEFPEPHSDSEGYMQRYDAQPSLDVSNGEIEPAERPAWSSTREQHEGPLWVKGERSTHSQMCATESRESSREFDRGTYSVEHGSSVNGRSRHGSGHANGNSSGEWPSSSRGQGHRYIHSASASVLRGDGPSYQPHRRQTPLNLQTEPNSYRTDRPNEAPRQEGGAIEVELVEKLYSSQPFEQEEAAAEIRRLTRNTKPGVDYRLALCTPELLAALLPLLQSRYVKVQVNAVAAIMNLSLATENKIKIARASVIPSLVDLLNGRSEAVEEHAAGALFSLALNDENKMAIGVLGAIPPLIKVMRSGPPGTQRDAAMALYHLSFAHINKSKLLKAGVVPILLQLVQEASPDLVCRALLVLSNLAGVQEGRSAIGEGQGVAVFVGLLNAGMDRSGAPGSDSDSSTRGGSNDWASVRENAAAALLQLANHNLRFKGQAVQAGAVAALAALQEHGTPRAKDKATTLLNILKETTNPLKSRHERPSYQRRATSRGGDLTTHSETYAPNPRPDSAQF</sequence>
<feature type="compositionally biased region" description="Basic and acidic residues" evidence="6">
    <location>
        <begin position="251"/>
        <end position="266"/>
    </location>
</feature>
<organism evidence="8">
    <name type="scientific">Physcomitrium patens</name>
    <name type="common">Spreading-leaved earth moss</name>
    <name type="synonym">Physcomitrella patens</name>
    <dbReference type="NCBI Taxonomy" id="3218"/>
    <lineage>
        <taxon>Eukaryota</taxon>
        <taxon>Viridiplantae</taxon>
        <taxon>Streptophyta</taxon>
        <taxon>Embryophyta</taxon>
        <taxon>Bryophyta</taxon>
        <taxon>Bryophytina</taxon>
        <taxon>Bryopsida</taxon>
        <taxon>Funariidae</taxon>
        <taxon>Funariales</taxon>
        <taxon>Funariaceae</taxon>
        <taxon>Physcomitrium</taxon>
    </lineage>
</organism>
<dbReference type="PROSITE" id="PS51698">
    <property type="entry name" value="U_BOX"/>
    <property type="match status" value="1"/>
</dbReference>
<dbReference type="GO" id="GO:0005737">
    <property type="term" value="C:cytoplasm"/>
    <property type="evidence" value="ECO:0000318"/>
    <property type="project" value="GO_Central"/>
</dbReference>
<reference evidence="8 10" key="2">
    <citation type="journal article" date="2018" name="Plant J.">
        <title>The Physcomitrella patens chromosome-scale assembly reveals moss genome structure and evolution.</title>
        <authorList>
            <person name="Lang D."/>
            <person name="Ullrich K.K."/>
            <person name="Murat F."/>
            <person name="Fuchs J."/>
            <person name="Jenkins J."/>
            <person name="Haas F.B."/>
            <person name="Piednoel M."/>
            <person name="Gundlach H."/>
            <person name="Van Bel M."/>
            <person name="Meyberg R."/>
            <person name="Vives C."/>
            <person name="Morata J."/>
            <person name="Symeonidi A."/>
            <person name="Hiss M."/>
            <person name="Muchero W."/>
            <person name="Kamisugi Y."/>
            <person name="Saleh O."/>
            <person name="Blanc G."/>
            <person name="Decker E.L."/>
            <person name="van Gessel N."/>
            <person name="Grimwood J."/>
            <person name="Hayes R.D."/>
            <person name="Graham S.W."/>
            <person name="Gunter L.E."/>
            <person name="McDaniel S.F."/>
            <person name="Hoernstein S.N.W."/>
            <person name="Larsson A."/>
            <person name="Li F.W."/>
            <person name="Perroud P.F."/>
            <person name="Phillips J."/>
            <person name="Ranjan P."/>
            <person name="Rokshar D.S."/>
            <person name="Rothfels C.J."/>
            <person name="Schneider L."/>
            <person name="Shu S."/>
            <person name="Stevenson D.W."/>
            <person name="Thummler F."/>
            <person name="Tillich M."/>
            <person name="Villarreal Aguilar J.C."/>
            <person name="Widiez T."/>
            <person name="Wong G.K."/>
            <person name="Wymore A."/>
            <person name="Zhang Y."/>
            <person name="Zimmer A.D."/>
            <person name="Quatrano R.S."/>
            <person name="Mayer K.F.X."/>
            <person name="Goodstein D."/>
            <person name="Casacuberta J.M."/>
            <person name="Vandepoele K."/>
            <person name="Reski R."/>
            <person name="Cuming A.C."/>
            <person name="Tuskan G.A."/>
            <person name="Maumus F."/>
            <person name="Salse J."/>
            <person name="Schmutz J."/>
            <person name="Rensing S.A."/>
        </authorList>
    </citation>
    <scope>NUCLEOTIDE SEQUENCE [LARGE SCALE GENOMIC DNA]</scope>
    <source>
        <strain evidence="9 10">cv. Gransden 2004</strain>
    </source>
</reference>
<dbReference type="OMA" id="RVDHFYS"/>
<feature type="domain" description="U-box" evidence="7">
    <location>
        <begin position="81"/>
        <end position="155"/>
    </location>
</feature>
<evidence type="ECO:0000256" key="5">
    <source>
        <dbReference type="PROSITE-ProRule" id="PRU00259"/>
    </source>
</evidence>
<dbReference type="SMART" id="SM00185">
    <property type="entry name" value="ARM"/>
    <property type="match status" value="5"/>
</dbReference>
<feature type="region of interest" description="Disordered" evidence="6">
    <location>
        <begin position="1"/>
        <end position="79"/>
    </location>
</feature>
<reference evidence="8 10" key="1">
    <citation type="journal article" date="2008" name="Science">
        <title>The Physcomitrella genome reveals evolutionary insights into the conquest of land by plants.</title>
        <authorList>
            <person name="Rensing S."/>
            <person name="Lang D."/>
            <person name="Zimmer A."/>
            <person name="Terry A."/>
            <person name="Salamov A."/>
            <person name="Shapiro H."/>
            <person name="Nishiyama T."/>
            <person name="Perroud P.-F."/>
            <person name="Lindquist E."/>
            <person name="Kamisugi Y."/>
            <person name="Tanahashi T."/>
            <person name="Sakakibara K."/>
            <person name="Fujita T."/>
            <person name="Oishi K."/>
            <person name="Shin-I T."/>
            <person name="Kuroki Y."/>
            <person name="Toyoda A."/>
            <person name="Suzuki Y."/>
            <person name="Hashimoto A."/>
            <person name="Yamaguchi K."/>
            <person name="Sugano A."/>
            <person name="Kohara Y."/>
            <person name="Fujiyama A."/>
            <person name="Anterola A."/>
            <person name="Aoki S."/>
            <person name="Ashton N."/>
            <person name="Barbazuk W.B."/>
            <person name="Barker E."/>
            <person name="Bennetzen J."/>
            <person name="Bezanilla M."/>
            <person name="Blankenship R."/>
            <person name="Cho S.H."/>
            <person name="Dutcher S."/>
            <person name="Estelle M."/>
            <person name="Fawcett J.A."/>
            <person name="Gundlach H."/>
            <person name="Hanada K."/>
            <person name="Heyl A."/>
            <person name="Hicks K.A."/>
            <person name="Hugh J."/>
            <person name="Lohr M."/>
            <person name="Mayer K."/>
            <person name="Melkozernov A."/>
            <person name="Murata T."/>
            <person name="Nelson D."/>
            <person name="Pils B."/>
            <person name="Prigge M."/>
            <person name="Reiss B."/>
            <person name="Renner T."/>
            <person name="Rombauts S."/>
            <person name="Rushton P."/>
            <person name="Sanderfoot A."/>
            <person name="Schween G."/>
            <person name="Shiu S.-H."/>
            <person name="Stueber K."/>
            <person name="Theodoulou F.L."/>
            <person name="Tu H."/>
            <person name="Van de Peer Y."/>
            <person name="Verrier P.J."/>
            <person name="Waters E."/>
            <person name="Wood A."/>
            <person name="Yang L."/>
            <person name="Cove D."/>
            <person name="Cuming A."/>
            <person name="Hasebe M."/>
            <person name="Lucas S."/>
            <person name="Mishler D.B."/>
            <person name="Reski R."/>
            <person name="Grigoriev I."/>
            <person name="Quatrano R.S."/>
            <person name="Boore J.L."/>
        </authorList>
    </citation>
    <scope>NUCLEOTIDE SEQUENCE [LARGE SCALE GENOMIC DNA]</scope>
    <source>
        <strain evidence="9 10">cv. Gransden 2004</strain>
    </source>
</reference>
<dbReference type="InterPro" id="IPR013083">
    <property type="entry name" value="Znf_RING/FYVE/PHD"/>
</dbReference>
<feature type="repeat" description="ARM" evidence="5">
    <location>
        <begin position="501"/>
        <end position="543"/>
    </location>
</feature>
<evidence type="ECO:0000256" key="2">
    <source>
        <dbReference type="ARBA" id="ARBA00004906"/>
    </source>
</evidence>
<feature type="repeat" description="ARM" evidence="5">
    <location>
        <begin position="542"/>
        <end position="584"/>
    </location>
</feature>
<gene>
    <name evidence="9" type="primary">LOC112286575</name>
    <name evidence="8" type="ORF">PHYPA_001508</name>
</gene>
<dbReference type="PROSITE" id="PS50176">
    <property type="entry name" value="ARM_REPEAT"/>
    <property type="match status" value="4"/>
</dbReference>
<name>A0A2K1LAN8_PHYPA</name>
<dbReference type="InterPro" id="IPR000225">
    <property type="entry name" value="Armadillo"/>
</dbReference>
<dbReference type="EC" id="2.3.2.27" evidence="3"/>
<evidence type="ECO:0000256" key="3">
    <source>
        <dbReference type="ARBA" id="ARBA00012483"/>
    </source>
</evidence>
<dbReference type="SUPFAM" id="SSF48371">
    <property type="entry name" value="ARM repeat"/>
    <property type="match status" value="1"/>
</dbReference>
<evidence type="ECO:0000259" key="7">
    <source>
        <dbReference type="PROSITE" id="PS51698"/>
    </source>
</evidence>
<evidence type="ECO:0000256" key="4">
    <source>
        <dbReference type="ARBA" id="ARBA00022786"/>
    </source>
</evidence>
<dbReference type="Pfam" id="PF25598">
    <property type="entry name" value="ARM_PUB"/>
    <property type="match status" value="1"/>
</dbReference>
<feature type="compositionally biased region" description="Low complexity" evidence="6">
    <location>
        <begin position="33"/>
        <end position="49"/>
    </location>
</feature>
<dbReference type="GO" id="GO:0005634">
    <property type="term" value="C:nucleus"/>
    <property type="evidence" value="ECO:0000318"/>
    <property type="project" value="GO_Central"/>
</dbReference>
<dbReference type="EMBL" id="ABEU02000001">
    <property type="protein sequence ID" value="PNR63083.1"/>
    <property type="molecule type" value="Genomic_DNA"/>
</dbReference>
<evidence type="ECO:0000313" key="8">
    <source>
        <dbReference type="EMBL" id="PNR63083.1"/>
    </source>
</evidence>
<reference evidence="9" key="3">
    <citation type="submission" date="2020-12" db="UniProtKB">
        <authorList>
            <consortium name="EnsemblPlants"/>
        </authorList>
    </citation>
    <scope>IDENTIFICATION</scope>
</reference>
<dbReference type="GO" id="GO:0061630">
    <property type="term" value="F:ubiquitin protein ligase activity"/>
    <property type="evidence" value="ECO:0007669"/>
    <property type="project" value="UniProtKB-EC"/>
</dbReference>
<dbReference type="PANTHER" id="PTHR23315">
    <property type="entry name" value="U BOX DOMAIN-CONTAINING"/>
    <property type="match status" value="1"/>
</dbReference>
<evidence type="ECO:0000313" key="10">
    <source>
        <dbReference type="Proteomes" id="UP000006727"/>
    </source>
</evidence>
<feature type="compositionally biased region" description="Polar residues" evidence="6">
    <location>
        <begin position="348"/>
        <end position="359"/>
    </location>
</feature>
<feature type="compositionally biased region" description="Basic and acidic residues" evidence="6">
    <location>
        <begin position="274"/>
        <end position="284"/>
    </location>
</feature>
<dbReference type="FunFam" id="1.25.10.10:FF:001522">
    <property type="entry name" value="Predicted protein"/>
    <property type="match status" value="1"/>
</dbReference>
<dbReference type="Gene3D" id="3.30.40.10">
    <property type="entry name" value="Zinc/RING finger domain, C3HC4 (zinc finger)"/>
    <property type="match status" value="1"/>
</dbReference>
<proteinExistence type="predicted"/>
<dbReference type="Pfam" id="PF04564">
    <property type="entry name" value="U-box"/>
    <property type="match status" value="1"/>
</dbReference>
<dbReference type="InterPro" id="IPR011989">
    <property type="entry name" value="ARM-like"/>
</dbReference>
<dbReference type="RefSeq" id="XP_024384330.1">
    <property type="nucleotide sequence ID" value="XM_024528562.2"/>
</dbReference>
<dbReference type="KEGG" id="ppp:112286575"/>
<dbReference type="GeneID" id="112286575"/>
<feature type="compositionally biased region" description="Basic residues" evidence="6">
    <location>
        <begin position="1"/>
        <end position="13"/>
    </location>
</feature>
<dbReference type="InterPro" id="IPR045210">
    <property type="entry name" value="RING-Ubox_PUB"/>
</dbReference>
<dbReference type="SUPFAM" id="SSF57850">
    <property type="entry name" value="RING/U-box"/>
    <property type="match status" value="1"/>
</dbReference>
<dbReference type="InterPro" id="IPR058678">
    <property type="entry name" value="ARM_PUB"/>
</dbReference>
<dbReference type="PANTHER" id="PTHR23315:SF339">
    <property type="entry name" value="U-BOX DOMAIN-CONTAINING PROTEIN 40"/>
    <property type="match status" value="1"/>
</dbReference>
<evidence type="ECO:0000256" key="1">
    <source>
        <dbReference type="ARBA" id="ARBA00000900"/>
    </source>
</evidence>
<dbReference type="InterPro" id="IPR003613">
    <property type="entry name" value="Ubox_domain"/>
</dbReference>
<dbReference type="Gramene" id="Pp3c1_32770V3.1">
    <property type="protein sequence ID" value="Pp3c1_32770V3.1"/>
    <property type="gene ID" value="Pp3c1_32770"/>
</dbReference>
<dbReference type="EnsemblPlants" id="Pp3c1_32770V3.2">
    <property type="protein sequence ID" value="Pp3c1_32770V3.2"/>
    <property type="gene ID" value="Pp3c1_32770"/>
</dbReference>
<evidence type="ECO:0000313" key="9">
    <source>
        <dbReference type="EnsemblPlants" id="Pp3c1_32770V3.1"/>
    </source>
</evidence>
<dbReference type="EnsemblPlants" id="Pp3c1_32770V3.1">
    <property type="protein sequence ID" value="Pp3c1_32770V3.1"/>
    <property type="gene ID" value="Pp3c1_32770"/>
</dbReference>
<dbReference type="OrthoDB" id="7537227at2759"/>
<dbReference type="Gene3D" id="1.25.10.10">
    <property type="entry name" value="Leucine-rich Repeat Variant"/>
    <property type="match status" value="2"/>
</dbReference>
<feature type="region of interest" description="Disordered" evidence="6">
    <location>
        <begin position="674"/>
        <end position="718"/>
    </location>
</feature>
<dbReference type="InterPro" id="IPR016024">
    <property type="entry name" value="ARM-type_fold"/>
</dbReference>
<evidence type="ECO:0000256" key="6">
    <source>
        <dbReference type="SAM" id="MobiDB-lite"/>
    </source>
</evidence>
<comment type="pathway">
    <text evidence="2">Protein modification; protein ubiquitination.</text>
</comment>
<dbReference type="UniPathway" id="UPA00143"/>
<keyword evidence="4" id="KW-0833">Ubl conjugation pathway</keyword>
<dbReference type="Proteomes" id="UP000006727">
    <property type="component" value="Chromosome 1"/>
</dbReference>
<accession>A0A2K1LAN8</accession>
<dbReference type="PaxDb" id="3218-PP1S355_60V6.1"/>
<dbReference type="CDD" id="cd16664">
    <property type="entry name" value="RING-Ubox_PUB"/>
    <property type="match status" value="1"/>
</dbReference>
<dbReference type="SMART" id="SM00504">
    <property type="entry name" value="Ubox"/>
    <property type="match status" value="1"/>
</dbReference>
<feature type="repeat" description="ARM" evidence="5">
    <location>
        <begin position="419"/>
        <end position="461"/>
    </location>
</feature>